<evidence type="ECO:0000256" key="1">
    <source>
        <dbReference type="SAM" id="MobiDB-lite"/>
    </source>
</evidence>
<dbReference type="OrthoDB" id="1716625at2759"/>
<organism evidence="4 5">
    <name type="scientific">Thecamonas trahens ATCC 50062</name>
    <dbReference type="NCBI Taxonomy" id="461836"/>
    <lineage>
        <taxon>Eukaryota</taxon>
        <taxon>Apusozoa</taxon>
        <taxon>Apusomonadida</taxon>
        <taxon>Apusomonadidae</taxon>
        <taxon>Thecamonas</taxon>
    </lineage>
</organism>
<dbReference type="InterPro" id="IPR035899">
    <property type="entry name" value="DBL_dom_sf"/>
</dbReference>
<gene>
    <name evidence="4" type="ORF">AMSG_03992</name>
</gene>
<evidence type="ECO:0000313" key="4">
    <source>
        <dbReference type="EMBL" id="KNC47765.1"/>
    </source>
</evidence>
<dbReference type="Gene3D" id="2.30.29.30">
    <property type="entry name" value="Pleckstrin-homology domain (PH domain)/Phosphotyrosine-binding domain (PTB)"/>
    <property type="match status" value="1"/>
</dbReference>
<dbReference type="Pfam" id="PF00169">
    <property type="entry name" value="PH"/>
    <property type="match status" value="1"/>
</dbReference>
<dbReference type="SMART" id="SM00325">
    <property type="entry name" value="RhoGEF"/>
    <property type="match status" value="1"/>
</dbReference>
<evidence type="ECO:0000259" key="2">
    <source>
        <dbReference type="PROSITE" id="PS50003"/>
    </source>
</evidence>
<evidence type="ECO:0000259" key="3">
    <source>
        <dbReference type="PROSITE" id="PS50010"/>
    </source>
</evidence>
<feature type="compositionally biased region" description="Low complexity" evidence="1">
    <location>
        <begin position="1"/>
        <end position="18"/>
    </location>
</feature>
<dbReference type="InterPro" id="IPR001849">
    <property type="entry name" value="PH_domain"/>
</dbReference>
<dbReference type="RefSeq" id="XP_013759243.1">
    <property type="nucleotide sequence ID" value="XM_013903789.1"/>
</dbReference>
<dbReference type="eggNOG" id="KOG3519">
    <property type="taxonomic scope" value="Eukaryota"/>
</dbReference>
<dbReference type="OMA" id="EMDAMAN"/>
<dbReference type="PANTHER" id="PTHR45834">
    <property type="entry name" value="RHO GUANINE NUCLEOTIDE EXCHANGE FACTOR 9-RELATED"/>
    <property type="match status" value="1"/>
</dbReference>
<dbReference type="CDD" id="cd00821">
    <property type="entry name" value="PH"/>
    <property type="match status" value="1"/>
</dbReference>
<dbReference type="PROSITE" id="PS50003">
    <property type="entry name" value="PH_DOMAIN"/>
    <property type="match status" value="1"/>
</dbReference>
<dbReference type="GO" id="GO:0005085">
    <property type="term" value="F:guanyl-nucleotide exchange factor activity"/>
    <property type="evidence" value="ECO:0007669"/>
    <property type="project" value="InterPro"/>
</dbReference>
<sequence>MAAQSSSRSSGFRSQARRPTTIVAKSKVGSYIPPARTSMRSFSMGTALRPGASSAATAMAAEPAMANGLTVSEAAEKEPSSGPMGLSLAKQYDHFVESWGPVAVAKWEAMAGKERNRQISIYELVRTELGYVRDLQAIIDGGYNPLSLGELMSDDELSAVFSNVTVLYVMHAKFASSLETEVYKASPFASGVGALLADFAPNILVYSIYANDYPSGSALFASVVAERPGVREALSGDGDSDGARSLQSQLVKPIQRMCKYPLLIREIRKASRSAELADEAALLDTAYEAFSEQLDRVNAHKLAAERQELAVALVGRMTASAVASLELERRLAEKRYVHHGVLDKITSVAKGSYQTRMYVLFNDLLIWFKAKGKGELDDASTRLEFCKSAPTRNVLVNDVPDRTDAHAEMEHMFSVAVNGKDYILRAPNAETKFTWLQHLFEAASVQEASQKKRSFANRKDEWKVRDRERVRTGVSAAAIIELERGLEGATESQAGTSKK</sequence>
<keyword evidence="5" id="KW-1185">Reference proteome</keyword>
<evidence type="ECO:0008006" key="6">
    <source>
        <dbReference type="Google" id="ProtNLM"/>
    </source>
</evidence>
<feature type="domain" description="PH" evidence="2">
    <location>
        <begin position="335"/>
        <end position="444"/>
    </location>
</feature>
<dbReference type="SUPFAM" id="SSF50729">
    <property type="entry name" value="PH domain-like"/>
    <property type="match status" value="1"/>
</dbReference>
<feature type="domain" description="DH" evidence="3">
    <location>
        <begin position="116"/>
        <end position="300"/>
    </location>
</feature>
<dbReference type="GO" id="GO:0005829">
    <property type="term" value="C:cytosol"/>
    <property type="evidence" value="ECO:0007669"/>
    <property type="project" value="TreeGrafter"/>
</dbReference>
<accession>A0A0L0D6D9</accession>
<dbReference type="SUPFAM" id="SSF48065">
    <property type="entry name" value="DBL homology domain (DH-domain)"/>
    <property type="match status" value="1"/>
</dbReference>
<reference evidence="4 5" key="1">
    <citation type="submission" date="2010-05" db="EMBL/GenBank/DDBJ databases">
        <title>The Genome Sequence of Thecamonas trahens ATCC 50062.</title>
        <authorList>
            <consortium name="The Broad Institute Genome Sequencing Platform"/>
            <person name="Russ C."/>
            <person name="Cuomo C."/>
            <person name="Shea T."/>
            <person name="Young S.K."/>
            <person name="Zeng Q."/>
            <person name="Koehrsen M."/>
            <person name="Haas B."/>
            <person name="Borodovsky M."/>
            <person name="Guigo R."/>
            <person name="Alvarado L."/>
            <person name="Berlin A."/>
            <person name="Bochicchio J."/>
            <person name="Borenstein D."/>
            <person name="Chapman S."/>
            <person name="Chen Z."/>
            <person name="Freedman E."/>
            <person name="Gellesch M."/>
            <person name="Goldberg J."/>
            <person name="Griggs A."/>
            <person name="Gujja S."/>
            <person name="Heilman E."/>
            <person name="Heiman D."/>
            <person name="Hepburn T."/>
            <person name="Howarth C."/>
            <person name="Jen D."/>
            <person name="Larson L."/>
            <person name="Mehta T."/>
            <person name="Park D."/>
            <person name="Pearson M."/>
            <person name="Roberts A."/>
            <person name="Saif S."/>
            <person name="Shenoy N."/>
            <person name="Sisk P."/>
            <person name="Stolte C."/>
            <person name="Sykes S."/>
            <person name="Thomson T."/>
            <person name="Walk T."/>
            <person name="White J."/>
            <person name="Yandava C."/>
            <person name="Burger G."/>
            <person name="Gray M.W."/>
            <person name="Holland P.W.H."/>
            <person name="King N."/>
            <person name="Lang F.B.F."/>
            <person name="Roger A.J."/>
            <person name="Ruiz-Trillo I."/>
            <person name="Lander E."/>
            <person name="Nusbaum C."/>
        </authorList>
    </citation>
    <scope>NUCLEOTIDE SEQUENCE [LARGE SCALE GENOMIC DNA]</scope>
    <source>
        <strain evidence="4 5">ATCC 50062</strain>
    </source>
</reference>
<dbReference type="SMART" id="SM00233">
    <property type="entry name" value="PH"/>
    <property type="match status" value="1"/>
</dbReference>
<dbReference type="InterPro" id="IPR053086">
    <property type="entry name" value="RhoGEF_domain"/>
</dbReference>
<dbReference type="Pfam" id="PF00621">
    <property type="entry name" value="RhoGEF"/>
    <property type="match status" value="1"/>
</dbReference>
<dbReference type="Proteomes" id="UP000054408">
    <property type="component" value="Unassembled WGS sequence"/>
</dbReference>
<dbReference type="EMBL" id="GL349448">
    <property type="protein sequence ID" value="KNC47765.1"/>
    <property type="molecule type" value="Genomic_DNA"/>
</dbReference>
<protein>
    <recommendedName>
        <fullName evidence="6">DH domain-containing protein</fullName>
    </recommendedName>
</protein>
<proteinExistence type="predicted"/>
<dbReference type="InterPro" id="IPR011993">
    <property type="entry name" value="PH-like_dom_sf"/>
</dbReference>
<name>A0A0L0D6D9_THETB</name>
<dbReference type="Gene3D" id="1.20.900.10">
    <property type="entry name" value="Dbl homology (DH) domain"/>
    <property type="match status" value="1"/>
</dbReference>
<dbReference type="STRING" id="461836.A0A0L0D6D9"/>
<dbReference type="PANTHER" id="PTHR45834:SF3">
    <property type="entry name" value="RHO GUANINE NUCLEOTIDE EXCHANGE FACTOR 3, ISOFORM L"/>
    <property type="match status" value="1"/>
</dbReference>
<feature type="region of interest" description="Disordered" evidence="1">
    <location>
        <begin position="1"/>
        <end position="25"/>
    </location>
</feature>
<evidence type="ECO:0000313" key="5">
    <source>
        <dbReference type="Proteomes" id="UP000054408"/>
    </source>
</evidence>
<dbReference type="AlphaFoldDB" id="A0A0L0D6D9"/>
<dbReference type="GeneID" id="25563558"/>
<dbReference type="CDD" id="cd00160">
    <property type="entry name" value="RhoGEF"/>
    <property type="match status" value="1"/>
</dbReference>
<dbReference type="PROSITE" id="PS50010">
    <property type="entry name" value="DH_2"/>
    <property type="match status" value="1"/>
</dbReference>
<dbReference type="InterPro" id="IPR000219">
    <property type="entry name" value="DH_dom"/>
</dbReference>